<dbReference type="RefSeq" id="XP_011397364.1">
    <property type="nucleotide sequence ID" value="XM_011399062.1"/>
</dbReference>
<name>A0A087SFH2_AUXPR</name>
<dbReference type="GeneID" id="23614585"/>
<protein>
    <recommendedName>
        <fullName evidence="4">SANT domain-containing protein</fullName>
    </recommendedName>
</protein>
<feature type="compositionally biased region" description="Basic and acidic residues" evidence="1">
    <location>
        <begin position="112"/>
        <end position="131"/>
    </location>
</feature>
<proteinExistence type="predicted"/>
<dbReference type="AlphaFoldDB" id="A0A087SFH2"/>
<dbReference type="Proteomes" id="UP000028924">
    <property type="component" value="Unassembled WGS sequence"/>
</dbReference>
<evidence type="ECO:0000256" key="1">
    <source>
        <dbReference type="SAM" id="MobiDB-lite"/>
    </source>
</evidence>
<gene>
    <name evidence="2" type="ORF">F751_3194</name>
</gene>
<keyword evidence="3" id="KW-1185">Reference proteome</keyword>
<organism evidence="2 3">
    <name type="scientific">Auxenochlorella protothecoides</name>
    <name type="common">Green microalga</name>
    <name type="synonym">Chlorella protothecoides</name>
    <dbReference type="NCBI Taxonomy" id="3075"/>
    <lineage>
        <taxon>Eukaryota</taxon>
        <taxon>Viridiplantae</taxon>
        <taxon>Chlorophyta</taxon>
        <taxon>core chlorophytes</taxon>
        <taxon>Trebouxiophyceae</taxon>
        <taxon>Chlorellales</taxon>
        <taxon>Chlorellaceae</taxon>
        <taxon>Auxenochlorella</taxon>
    </lineage>
</organism>
<dbReference type="Gene3D" id="1.10.10.60">
    <property type="entry name" value="Homeodomain-like"/>
    <property type="match status" value="1"/>
</dbReference>
<dbReference type="KEGG" id="apro:F751_3194"/>
<sequence>MHLDRRAWIAAARDSLASRLGGEAAAALGLDRMGAALCPSFTPAEEAAVAEGMRALGRDFHAICARFLPHRAAGDLAAYYYNVLKIGASPAARAWLDEQHEAAAAQQAEAEAAEREREAEAARRAERQEAANKKRMLREAAAWVRAAGRAPAEANFNKCAGLGGGPVFGARGVQSLAAACTASATPFLPFPKLQTSRPVVKERALRTARVLHALDAAGIPDDALPAPLRAAATPRTLLGCKLVAPDPRPAQLAPVCF</sequence>
<reference evidence="2 3" key="1">
    <citation type="journal article" date="2014" name="BMC Genomics">
        <title>Oil accumulation mechanisms of the oleaginous microalga Chlorella protothecoides revealed through its genome, transcriptomes, and proteomes.</title>
        <authorList>
            <person name="Gao C."/>
            <person name="Wang Y."/>
            <person name="Shen Y."/>
            <person name="Yan D."/>
            <person name="He X."/>
            <person name="Dai J."/>
            <person name="Wu Q."/>
        </authorList>
    </citation>
    <scope>NUCLEOTIDE SEQUENCE [LARGE SCALE GENOMIC DNA]</scope>
    <source>
        <strain evidence="2 3">0710</strain>
    </source>
</reference>
<evidence type="ECO:0008006" key="4">
    <source>
        <dbReference type="Google" id="ProtNLM"/>
    </source>
</evidence>
<feature type="region of interest" description="Disordered" evidence="1">
    <location>
        <begin position="103"/>
        <end position="131"/>
    </location>
</feature>
<evidence type="ECO:0000313" key="3">
    <source>
        <dbReference type="Proteomes" id="UP000028924"/>
    </source>
</evidence>
<evidence type="ECO:0000313" key="2">
    <source>
        <dbReference type="EMBL" id="KFM24476.1"/>
    </source>
</evidence>
<dbReference type="EMBL" id="KL662107">
    <property type="protein sequence ID" value="KFM24476.1"/>
    <property type="molecule type" value="Genomic_DNA"/>
</dbReference>
<accession>A0A087SFH2</accession>